<dbReference type="Proteomes" id="UP000046393">
    <property type="component" value="Unplaced"/>
</dbReference>
<dbReference type="AlphaFoldDB" id="A0A0N5ANJ4"/>
<sequence>MCTENEVREEMVPWSWDYLFACISMELREAYGSEDSHDDDK</sequence>
<organism evidence="1 2">
    <name type="scientific">Syphacia muris</name>
    <dbReference type="NCBI Taxonomy" id="451379"/>
    <lineage>
        <taxon>Eukaryota</taxon>
        <taxon>Metazoa</taxon>
        <taxon>Ecdysozoa</taxon>
        <taxon>Nematoda</taxon>
        <taxon>Chromadorea</taxon>
        <taxon>Rhabditida</taxon>
        <taxon>Spirurina</taxon>
        <taxon>Oxyuridomorpha</taxon>
        <taxon>Oxyuroidea</taxon>
        <taxon>Oxyuridae</taxon>
        <taxon>Syphacia</taxon>
    </lineage>
</organism>
<keyword evidence="1" id="KW-1185">Reference proteome</keyword>
<protein>
    <submittedName>
        <fullName evidence="2">Uncharacterized protein</fullName>
    </submittedName>
</protein>
<proteinExistence type="predicted"/>
<dbReference type="WBParaSite" id="SMUV_0000618201-mRNA-1">
    <property type="protein sequence ID" value="SMUV_0000618201-mRNA-1"/>
    <property type="gene ID" value="SMUV_0000618201"/>
</dbReference>
<reference evidence="2" key="1">
    <citation type="submission" date="2017-02" db="UniProtKB">
        <authorList>
            <consortium name="WormBaseParasite"/>
        </authorList>
    </citation>
    <scope>IDENTIFICATION</scope>
</reference>
<evidence type="ECO:0000313" key="2">
    <source>
        <dbReference type="WBParaSite" id="SMUV_0000618201-mRNA-1"/>
    </source>
</evidence>
<name>A0A0N5ANJ4_9BILA</name>
<evidence type="ECO:0000313" key="1">
    <source>
        <dbReference type="Proteomes" id="UP000046393"/>
    </source>
</evidence>
<accession>A0A0N5ANJ4</accession>